<dbReference type="STRING" id="745776.DGo_CA1708"/>
<dbReference type="Gene3D" id="3.20.20.70">
    <property type="entry name" value="Aldolase class I"/>
    <property type="match status" value="1"/>
</dbReference>
<dbReference type="HOGENOM" id="CLU_098986_0_0_0"/>
<dbReference type="KEGG" id="dgo:DGo_CA1708"/>
<dbReference type="PANTHER" id="PTHR37418">
    <property type="entry name" value="3-KETO-5-AMINOHEXANOATE CLEAVAGE ENZYME-RELATED"/>
    <property type="match status" value="1"/>
</dbReference>
<dbReference type="PANTHER" id="PTHR37418:SF1">
    <property type="entry name" value="3-KETO-5-AMINOHEXANOATE CLEAVAGE PROTEIN"/>
    <property type="match status" value="1"/>
</dbReference>
<dbReference type="EMBL" id="CP002191">
    <property type="protein sequence ID" value="AFD25635.1"/>
    <property type="molecule type" value="Genomic_DNA"/>
</dbReference>
<dbReference type="Proteomes" id="UP000007575">
    <property type="component" value="Chromosome"/>
</dbReference>
<evidence type="ECO:0000313" key="2">
    <source>
        <dbReference type="Proteomes" id="UP000007575"/>
    </source>
</evidence>
<dbReference type="eggNOG" id="COG3246">
    <property type="taxonomic scope" value="Bacteria"/>
</dbReference>
<sequence length="228" mass="23705">MPLRPAELAAQALAAVRAGAQALHLHPRSAGGRESLSADDVASALRAVRAACPGVPAGISSGFWILPDVEGQLAAARAWLALPPQARPDYVSVNVHEPHARALADLLLGGRIGVEAGVWTPEAAAQLRGWPGTDRLTRILAELPDGPEEAALSQADALLAALRGVAPGVPRLLHGLDRSAWPLVRRAAERGLATRAGLEDMLTLPDGRPAQDNAAIVEAARAVLASRR</sequence>
<reference evidence="1 2" key="1">
    <citation type="journal article" date="2012" name="PLoS ONE">
        <title>Genome sequence and transcriptome analysis of the radioresistant bacterium Deinococcus gobiensis: insights into the extreme environmental adaptations.</title>
        <authorList>
            <person name="Yuan M."/>
            <person name="Chen M."/>
            <person name="Zhang W."/>
            <person name="Lu W."/>
            <person name="Wang J."/>
            <person name="Yang M."/>
            <person name="Zhao P."/>
            <person name="Tang R."/>
            <person name="Li X."/>
            <person name="Hao Y."/>
            <person name="Zhou Z."/>
            <person name="Zhan Y."/>
            <person name="Yu H."/>
            <person name="Teng C."/>
            <person name="Yan Y."/>
            <person name="Ping S."/>
            <person name="Wang Y."/>
            <person name="Lin M."/>
        </authorList>
    </citation>
    <scope>NUCLEOTIDE SEQUENCE [LARGE SCALE GENOMIC DNA]</scope>
    <source>
        <strain evidence="1 2">I-0</strain>
    </source>
</reference>
<dbReference type="InterPro" id="IPR008567">
    <property type="entry name" value="BKACE"/>
</dbReference>
<organism evidence="1 2">
    <name type="scientific">Deinococcus gobiensis (strain DSM 21396 / JCM 16679 / CGMCC 1.7299 / I-0)</name>
    <dbReference type="NCBI Taxonomy" id="745776"/>
    <lineage>
        <taxon>Bacteria</taxon>
        <taxon>Thermotogati</taxon>
        <taxon>Deinococcota</taxon>
        <taxon>Deinococci</taxon>
        <taxon>Deinococcales</taxon>
        <taxon>Deinococcaceae</taxon>
        <taxon>Deinococcus</taxon>
    </lineage>
</organism>
<dbReference type="InterPro" id="IPR013785">
    <property type="entry name" value="Aldolase_TIM"/>
</dbReference>
<evidence type="ECO:0008006" key="3">
    <source>
        <dbReference type="Google" id="ProtNLM"/>
    </source>
</evidence>
<proteinExistence type="predicted"/>
<evidence type="ECO:0000313" key="1">
    <source>
        <dbReference type="EMBL" id="AFD25635.1"/>
    </source>
</evidence>
<gene>
    <name evidence="1" type="ordered locus">DGo_CA1708</name>
</gene>
<dbReference type="GO" id="GO:0043720">
    <property type="term" value="F:3-keto-5-aminohexanoate cleavage activity"/>
    <property type="evidence" value="ECO:0007669"/>
    <property type="project" value="InterPro"/>
</dbReference>
<keyword evidence="2" id="KW-1185">Reference proteome</keyword>
<dbReference type="Pfam" id="PF05853">
    <property type="entry name" value="BKACE"/>
    <property type="match status" value="2"/>
</dbReference>
<accession>H8GVS3</accession>
<dbReference type="AlphaFoldDB" id="H8GVS3"/>
<name>H8GVS3_DEIGI</name>
<dbReference type="PATRIC" id="fig|745776.4.peg.1755"/>
<protein>
    <recommendedName>
        <fullName evidence="3">3-keto-5-aminohexanoate cleavage enzyme</fullName>
    </recommendedName>
</protein>